<protein>
    <submittedName>
        <fullName evidence="1">15462_t:CDS:1</fullName>
    </submittedName>
</protein>
<sequence length="218" mass="24335">MPEDDLPGELDRLIEVLSRRFDGFTFFSVIQIRLFRRHLYFCGNLCALLGAFFMILTDDEKFRWSKWAFEISNIFHLVSGGFPAVAVMTEEERLTEYKARRDAAQSLLNHIVEGIINEGLMEMNLVASPQDLITDTVDHAPSVSSPQDPITDTVDHAPSVSSPQGPITDTVDHAPYVSSPQDPITDTVDHASCVSSPECMDIEQDQEDDPVSTDSFPD</sequence>
<dbReference type="EMBL" id="CAJVPT010014563">
    <property type="protein sequence ID" value="CAG8605603.1"/>
    <property type="molecule type" value="Genomic_DNA"/>
</dbReference>
<proteinExistence type="predicted"/>
<accession>A0ACA9MS59</accession>
<organism evidence="1 2">
    <name type="scientific">Acaulospora colombiana</name>
    <dbReference type="NCBI Taxonomy" id="27376"/>
    <lineage>
        <taxon>Eukaryota</taxon>
        <taxon>Fungi</taxon>
        <taxon>Fungi incertae sedis</taxon>
        <taxon>Mucoromycota</taxon>
        <taxon>Glomeromycotina</taxon>
        <taxon>Glomeromycetes</taxon>
        <taxon>Diversisporales</taxon>
        <taxon>Acaulosporaceae</taxon>
        <taxon>Acaulospora</taxon>
    </lineage>
</organism>
<evidence type="ECO:0000313" key="2">
    <source>
        <dbReference type="Proteomes" id="UP000789525"/>
    </source>
</evidence>
<dbReference type="Proteomes" id="UP000789525">
    <property type="component" value="Unassembled WGS sequence"/>
</dbReference>
<gene>
    <name evidence="1" type="ORF">ACOLOM_LOCUS6842</name>
</gene>
<reference evidence="1" key="1">
    <citation type="submission" date="2021-06" db="EMBL/GenBank/DDBJ databases">
        <authorList>
            <person name="Kallberg Y."/>
            <person name="Tangrot J."/>
            <person name="Rosling A."/>
        </authorList>
    </citation>
    <scope>NUCLEOTIDE SEQUENCE</scope>
    <source>
        <strain evidence="1">CL356</strain>
    </source>
</reference>
<evidence type="ECO:0000313" key="1">
    <source>
        <dbReference type="EMBL" id="CAG8605603.1"/>
    </source>
</evidence>
<comment type="caution">
    <text evidence="1">The sequence shown here is derived from an EMBL/GenBank/DDBJ whole genome shotgun (WGS) entry which is preliminary data.</text>
</comment>
<keyword evidence="2" id="KW-1185">Reference proteome</keyword>
<name>A0ACA9MS59_9GLOM</name>